<evidence type="ECO:0000313" key="4">
    <source>
        <dbReference type="Proteomes" id="UP001231189"/>
    </source>
</evidence>
<evidence type="ECO:0000313" key="3">
    <source>
        <dbReference type="EMBL" id="KAK1612928.1"/>
    </source>
</evidence>
<dbReference type="EMBL" id="JAUUTY010000007">
    <property type="protein sequence ID" value="KAK1612928.1"/>
    <property type="molecule type" value="Genomic_DNA"/>
</dbReference>
<sequence>MNRRLKQPIPSRRLDAYCQGFGFQYVYFLSGYGYGLDAMPSLLGEVLDYTTRFSLWQVKMRAILTQSSDLDEALDGFGKKDAKTWTDDEKRKDHTLLYGRDELTLAEIYEALQQREKMKSMVRQRVRHLKQKHCSSRQDRNRNNNYNRDKSKTDRSLKVQGMRCDEGIVRHHTIPYTPQQNGVAERMNRTIISKARCMLSNAGMHRRFWAEAASTACYLINRSPCIPLDKKTPIEVWSGSSADYSQLRVFGCTAYAHVDNGKLEPRAVKCVFLGYGSGVKAYKLWNPETKKILHIRNVVFKEAVMFHKSSSTDVSDAIDISDVSDDEQERISVQVEHVEEKENEVVENDDIVVQHSPTVLQQTNSFIAADRPRRNKDPRPRLIEESNLVHHALHCAEQVEHDTEPATYTEVVASVDRVKWISAMQEDMQSLDKNGTWDVVPLPKEKKKTEGKGSGATRRATTGRRPVLAARPRVAPALPFRLLKVFVAKPRTESHDTENRPDAAANPISGIQEIASGTLPRGIISGGLFTAMVASGVMSE</sequence>
<dbReference type="InterPro" id="IPR012337">
    <property type="entry name" value="RNaseH-like_sf"/>
</dbReference>
<protein>
    <recommendedName>
        <fullName evidence="2">Integrase catalytic domain-containing protein</fullName>
    </recommendedName>
</protein>
<accession>A0AAD8R576</accession>
<dbReference type="InterPro" id="IPR036397">
    <property type="entry name" value="RNaseH_sf"/>
</dbReference>
<dbReference type="SUPFAM" id="SSF53098">
    <property type="entry name" value="Ribonuclease H-like"/>
    <property type="match status" value="1"/>
</dbReference>
<proteinExistence type="predicted"/>
<dbReference type="PROSITE" id="PS50994">
    <property type="entry name" value="INTEGRASE"/>
    <property type="match status" value="1"/>
</dbReference>
<dbReference type="Proteomes" id="UP001231189">
    <property type="component" value="Unassembled WGS sequence"/>
</dbReference>
<feature type="region of interest" description="Disordered" evidence="1">
    <location>
        <begin position="120"/>
        <end position="157"/>
    </location>
</feature>
<keyword evidence="4" id="KW-1185">Reference proteome</keyword>
<dbReference type="AlphaFoldDB" id="A0AAD8R576"/>
<evidence type="ECO:0000259" key="2">
    <source>
        <dbReference type="PROSITE" id="PS50994"/>
    </source>
</evidence>
<feature type="compositionally biased region" description="Basic and acidic residues" evidence="1">
    <location>
        <begin position="136"/>
        <end position="157"/>
    </location>
</feature>
<dbReference type="GO" id="GO:0015074">
    <property type="term" value="P:DNA integration"/>
    <property type="evidence" value="ECO:0007669"/>
    <property type="project" value="InterPro"/>
</dbReference>
<evidence type="ECO:0000256" key="1">
    <source>
        <dbReference type="SAM" id="MobiDB-lite"/>
    </source>
</evidence>
<gene>
    <name evidence="3" type="ORF">QYE76_036601</name>
</gene>
<dbReference type="InterPro" id="IPR057670">
    <property type="entry name" value="SH3_retrovirus"/>
</dbReference>
<comment type="caution">
    <text evidence="3">The sequence shown here is derived from an EMBL/GenBank/DDBJ whole genome shotgun (WGS) entry which is preliminary data.</text>
</comment>
<dbReference type="InterPro" id="IPR039537">
    <property type="entry name" value="Retrotran_Ty1/copia-like"/>
</dbReference>
<dbReference type="PANTHER" id="PTHR42648:SF28">
    <property type="entry name" value="TRANSPOSON-ENCODED PROTEIN WITH RIBONUCLEASE H-LIKE AND RETROVIRUS ZINC FINGER-LIKE DOMAINS"/>
    <property type="match status" value="1"/>
</dbReference>
<organism evidence="3 4">
    <name type="scientific">Lolium multiflorum</name>
    <name type="common">Italian ryegrass</name>
    <name type="synonym">Lolium perenne subsp. multiflorum</name>
    <dbReference type="NCBI Taxonomy" id="4521"/>
    <lineage>
        <taxon>Eukaryota</taxon>
        <taxon>Viridiplantae</taxon>
        <taxon>Streptophyta</taxon>
        <taxon>Embryophyta</taxon>
        <taxon>Tracheophyta</taxon>
        <taxon>Spermatophyta</taxon>
        <taxon>Magnoliopsida</taxon>
        <taxon>Liliopsida</taxon>
        <taxon>Poales</taxon>
        <taxon>Poaceae</taxon>
        <taxon>BOP clade</taxon>
        <taxon>Pooideae</taxon>
        <taxon>Poodae</taxon>
        <taxon>Poeae</taxon>
        <taxon>Poeae Chloroplast Group 2 (Poeae type)</taxon>
        <taxon>Loliodinae</taxon>
        <taxon>Loliinae</taxon>
        <taxon>Lolium</taxon>
    </lineage>
</organism>
<dbReference type="GO" id="GO:0003676">
    <property type="term" value="F:nucleic acid binding"/>
    <property type="evidence" value="ECO:0007669"/>
    <property type="project" value="InterPro"/>
</dbReference>
<dbReference type="Pfam" id="PF25597">
    <property type="entry name" value="SH3_retrovirus"/>
    <property type="match status" value="1"/>
</dbReference>
<dbReference type="PANTHER" id="PTHR42648">
    <property type="entry name" value="TRANSPOSASE, PUTATIVE-RELATED"/>
    <property type="match status" value="1"/>
</dbReference>
<reference evidence="3" key="1">
    <citation type="submission" date="2023-07" db="EMBL/GenBank/DDBJ databases">
        <title>A chromosome-level genome assembly of Lolium multiflorum.</title>
        <authorList>
            <person name="Chen Y."/>
            <person name="Copetti D."/>
            <person name="Kolliker R."/>
            <person name="Studer B."/>
        </authorList>
    </citation>
    <scope>NUCLEOTIDE SEQUENCE</scope>
    <source>
        <strain evidence="3">02402/16</strain>
        <tissue evidence="3">Leaf</tissue>
    </source>
</reference>
<dbReference type="Gene3D" id="3.30.420.10">
    <property type="entry name" value="Ribonuclease H-like superfamily/Ribonuclease H"/>
    <property type="match status" value="1"/>
</dbReference>
<feature type="compositionally biased region" description="Basic residues" evidence="1">
    <location>
        <begin position="120"/>
        <end position="135"/>
    </location>
</feature>
<name>A0AAD8R576_LOLMU</name>
<dbReference type="InterPro" id="IPR001584">
    <property type="entry name" value="Integrase_cat-core"/>
</dbReference>
<feature type="domain" description="Integrase catalytic" evidence="2">
    <location>
        <begin position="77"/>
        <end position="241"/>
    </location>
</feature>